<gene>
    <name evidence="2" type="ORF">SAMN06295987_104326</name>
</gene>
<name>A0A1U6I7S1_9SPHN</name>
<dbReference type="AlphaFoldDB" id="A0A1U6I7S1"/>
<evidence type="ECO:0000313" key="3">
    <source>
        <dbReference type="Proteomes" id="UP000190989"/>
    </source>
</evidence>
<protein>
    <submittedName>
        <fullName evidence="2">Uncharacterized protein</fullName>
    </submittedName>
</protein>
<keyword evidence="3" id="KW-1185">Reference proteome</keyword>
<dbReference type="Proteomes" id="UP000190989">
    <property type="component" value="Unassembled WGS sequence"/>
</dbReference>
<dbReference type="STRING" id="428990.SAMN06295987_104326"/>
<evidence type="ECO:0000256" key="1">
    <source>
        <dbReference type="SAM" id="MobiDB-lite"/>
    </source>
</evidence>
<feature type="region of interest" description="Disordered" evidence="1">
    <location>
        <begin position="1"/>
        <end position="29"/>
    </location>
</feature>
<organism evidence="2 3">
    <name type="scientific">Novosphingobium mathurense</name>
    <dbReference type="NCBI Taxonomy" id="428990"/>
    <lineage>
        <taxon>Bacteria</taxon>
        <taxon>Pseudomonadati</taxon>
        <taxon>Pseudomonadota</taxon>
        <taxon>Alphaproteobacteria</taxon>
        <taxon>Sphingomonadales</taxon>
        <taxon>Sphingomonadaceae</taxon>
        <taxon>Novosphingobium</taxon>
    </lineage>
</organism>
<dbReference type="RefSeq" id="WP_079730962.1">
    <property type="nucleotide sequence ID" value="NZ_FVZE01000004.1"/>
</dbReference>
<reference evidence="3" key="1">
    <citation type="submission" date="2017-02" db="EMBL/GenBank/DDBJ databases">
        <authorList>
            <person name="Varghese N."/>
            <person name="Submissions S."/>
        </authorList>
    </citation>
    <scope>NUCLEOTIDE SEQUENCE [LARGE SCALE GENOMIC DNA]</scope>
    <source>
        <strain evidence="3">SM117</strain>
    </source>
</reference>
<proteinExistence type="predicted"/>
<evidence type="ECO:0000313" key="2">
    <source>
        <dbReference type="EMBL" id="SLK04029.1"/>
    </source>
</evidence>
<dbReference type="EMBL" id="FVZE01000004">
    <property type="protein sequence ID" value="SLK04029.1"/>
    <property type="molecule type" value="Genomic_DNA"/>
</dbReference>
<sequence>MSKQLIAETQREVSEWPDATMTQEQGGKHPRIVLHYKGESRMVVVANTPSDVRALKNHIATVRRELRGMGATKHKPVASNMNRERNYPQRIDMPSEPAPVRQNPFENLGKSTMSNQSTIDAIFSNIERLRYSEMLEFAAILSNAACQEKMRRSNVNEWARTLHTACVHRERYGAAE</sequence>
<accession>A0A1U6I7S1</accession>